<dbReference type="EMBL" id="CP001854">
    <property type="protein sequence ID" value="ADB48943.1"/>
    <property type="molecule type" value="Genomic_DNA"/>
</dbReference>
<dbReference type="HOGENOM" id="CLU_509694_0_0_11"/>
<dbReference type="eggNOG" id="COG2931">
    <property type="taxonomic scope" value="Bacteria"/>
</dbReference>
<dbReference type="SUPFAM" id="SSF51120">
    <property type="entry name" value="beta-Roll"/>
    <property type="match status" value="2"/>
</dbReference>
<protein>
    <submittedName>
        <fullName evidence="5">Hemolysin-type calcium-binding region</fullName>
    </submittedName>
</protein>
<feature type="signal peptide" evidence="4">
    <location>
        <begin position="1"/>
        <end position="36"/>
    </location>
</feature>
<proteinExistence type="predicted"/>
<keyword evidence="2" id="KW-0964">Secreted</keyword>
<dbReference type="InterPro" id="IPR050557">
    <property type="entry name" value="RTX_toxin/Mannuronan_C5-epim"/>
</dbReference>
<dbReference type="PANTHER" id="PTHR38340">
    <property type="entry name" value="S-LAYER PROTEIN"/>
    <property type="match status" value="1"/>
</dbReference>
<dbReference type="PROSITE" id="PS00330">
    <property type="entry name" value="HEMOLYSIN_CALCIUM"/>
    <property type="match status" value="3"/>
</dbReference>
<keyword evidence="4" id="KW-0732">Signal</keyword>
<feature type="compositionally biased region" description="Basic and acidic residues" evidence="3">
    <location>
        <begin position="276"/>
        <end position="285"/>
    </location>
</feature>
<evidence type="ECO:0000256" key="2">
    <source>
        <dbReference type="ARBA" id="ARBA00022525"/>
    </source>
</evidence>
<evidence type="ECO:0000256" key="3">
    <source>
        <dbReference type="SAM" id="MobiDB-lite"/>
    </source>
</evidence>
<dbReference type="Pfam" id="PF00353">
    <property type="entry name" value="HemolysinCabind"/>
    <property type="match status" value="4"/>
</dbReference>
<feature type="region of interest" description="Disordered" evidence="3">
    <location>
        <begin position="150"/>
        <end position="248"/>
    </location>
</feature>
<dbReference type="STRING" id="469383.Cwoe_0508"/>
<dbReference type="KEGG" id="cwo:Cwoe_0508"/>
<evidence type="ECO:0000256" key="1">
    <source>
        <dbReference type="ARBA" id="ARBA00004613"/>
    </source>
</evidence>
<feature type="region of interest" description="Disordered" evidence="3">
    <location>
        <begin position="418"/>
        <end position="445"/>
    </location>
</feature>
<dbReference type="Gene3D" id="2.150.10.10">
    <property type="entry name" value="Serralysin-like metalloprotease, C-terminal"/>
    <property type="match status" value="3"/>
</dbReference>
<reference evidence="5 6" key="1">
    <citation type="journal article" date="2010" name="Stand. Genomic Sci.">
        <title>Complete genome sequence of Conexibacter woesei type strain (ID131577).</title>
        <authorList>
            <person name="Pukall R."/>
            <person name="Lapidus A."/>
            <person name="Glavina Del Rio T."/>
            <person name="Copeland A."/>
            <person name="Tice H."/>
            <person name="Cheng J.-F."/>
            <person name="Lucas S."/>
            <person name="Chen F."/>
            <person name="Nolan M."/>
            <person name="Bruce D."/>
            <person name="Goodwin L."/>
            <person name="Pitluck S."/>
            <person name="Mavromatis K."/>
            <person name="Ivanova N."/>
            <person name="Ovchinnikova G."/>
            <person name="Pati A."/>
            <person name="Chen A."/>
            <person name="Palaniappan K."/>
            <person name="Land M."/>
            <person name="Hauser L."/>
            <person name="Chang Y.-J."/>
            <person name="Jeffries C.D."/>
            <person name="Chain P."/>
            <person name="Meincke L."/>
            <person name="Sims D."/>
            <person name="Brettin T."/>
            <person name="Detter J.C."/>
            <person name="Rohde M."/>
            <person name="Goeker M."/>
            <person name="Bristow J."/>
            <person name="Eisen J.A."/>
            <person name="Markowitz V."/>
            <person name="Kyrpides N.C."/>
            <person name="Klenk H.-P."/>
            <person name="Hugenholtz P."/>
        </authorList>
    </citation>
    <scope>NUCLEOTIDE SEQUENCE [LARGE SCALE GENOMIC DNA]</scope>
    <source>
        <strain evidence="6">DSM 14684 / CIP 108061 / JCM 11494 / NBRC 100937 / ID131577</strain>
    </source>
</reference>
<accession>D3F873</accession>
<feature type="compositionally biased region" description="Gly residues" evidence="3">
    <location>
        <begin position="160"/>
        <end position="181"/>
    </location>
</feature>
<evidence type="ECO:0000313" key="5">
    <source>
        <dbReference type="EMBL" id="ADB48943.1"/>
    </source>
</evidence>
<feature type="region of interest" description="Disordered" evidence="3">
    <location>
        <begin position="265"/>
        <end position="344"/>
    </location>
</feature>
<dbReference type="Proteomes" id="UP000008229">
    <property type="component" value="Chromosome"/>
</dbReference>
<comment type="subcellular location">
    <subcellularLocation>
        <location evidence="1">Secreted</location>
    </subcellularLocation>
</comment>
<sequence precursor="true">MRAGAGRTYDRAMFRSLLGALVVLAALVLAPATASAAITLTYTGTTIGIAGTGDNITYVGFDQLRGTVTVRNSTGVTNASSCVQEIIPVLGSYFHCPGATTALVASFGAGVDRLTMENVCIPSIAANLGEGVGDFSRPDGCPPDQLATVTGGSADDWFVGGSGPDQFDGGGGNDQLFGGGNDDVLTGGTGNDRLEGADGNDQLLGGDGDDVLRGGGGNDLEDAGAGNDRLGGGDADPGADDLRGGPGFDELQLLEHAEGVAISLDDVANDGNPGEGDNHRSDLEKVVGSPGNDTYAGTAGNDVFDGSLGDDVARGGGGNDELSGSSGADQLFGDAGNDTLYGGDGDDRVEGGAGLDSLYGDYANCSAYGCSAGNDQLFARDNEADSLNCGSGADSAQVDAVDTVGQDGFQACESVDRAAAPRPAPGPGPGGPGAAPPARDRRATGPAPLRAAAVRGGARRVSLALTLRRAATVTVTVTRRGARRALGTVTFRAKAGRSTRTLTRVGRRALRPGSYRVVVRVGSSSRTFTVRVRR</sequence>
<dbReference type="InterPro" id="IPR011049">
    <property type="entry name" value="Serralysin-like_metalloprot_C"/>
</dbReference>
<dbReference type="PRINTS" id="PR00313">
    <property type="entry name" value="CABNDNGRPT"/>
</dbReference>
<evidence type="ECO:0000313" key="6">
    <source>
        <dbReference type="Proteomes" id="UP000008229"/>
    </source>
</evidence>
<dbReference type="GO" id="GO:0005509">
    <property type="term" value="F:calcium ion binding"/>
    <property type="evidence" value="ECO:0007669"/>
    <property type="project" value="InterPro"/>
</dbReference>
<dbReference type="InterPro" id="IPR001343">
    <property type="entry name" value="Hemolysn_Ca-bd"/>
</dbReference>
<name>D3F873_CONWI</name>
<reference evidence="6" key="2">
    <citation type="submission" date="2010-01" db="EMBL/GenBank/DDBJ databases">
        <title>The complete genome of Conexibacter woesei DSM 14684.</title>
        <authorList>
            <consortium name="US DOE Joint Genome Institute (JGI-PGF)"/>
            <person name="Lucas S."/>
            <person name="Copeland A."/>
            <person name="Lapidus A."/>
            <person name="Glavina del Rio T."/>
            <person name="Dalin E."/>
            <person name="Tice H."/>
            <person name="Bruce D."/>
            <person name="Goodwin L."/>
            <person name="Pitluck S."/>
            <person name="Kyrpides N."/>
            <person name="Mavromatis K."/>
            <person name="Ivanova N."/>
            <person name="Mikhailova N."/>
            <person name="Chertkov O."/>
            <person name="Brettin T."/>
            <person name="Detter J.C."/>
            <person name="Han C."/>
            <person name="Larimer F."/>
            <person name="Land M."/>
            <person name="Hauser L."/>
            <person name="Markowitz V."/>
            <person name="Cheng J.-F."/>
            <person name="Hugenholtz P."/>
            <person name="Woyke T."/>
            <person name="Wu D."/>
            <person name="Pukall R."/>
            <person name="Steenblock K."/>
            <person name="Schneider S."/>
            <person name="Klenk H.-P."/>
            <person name="Eisen J.A."/>
        </authorList>
    </citation>
    <scope>NUCLEOTIDE SEQUENCE [LARGE SCALE GENOMIC DNA]</scope>
    <source>
        <strain evidence="6">DSM 14684 / CIP 108061 / JCM 11494 / NBRC 100937 / ID131577</strain>
    </source>
</reference>
<dbReference type="PANTHER" id="PTHR38340:SF1">
    <property type="entry name" value="S-LAYER PROTEIN"/>
    <property type="match status" value="1"/>
</dbReference>
<keyword evidence="6" id="KW-1185">Reference proteome</keyword>
<feature type="chain" id="PRO_5003044271" evidence="4">
    <location>
        <begin position="37"/>
        <end position="534"/>
    </location>
</feature>
<dbReference type="InterPro" id="IPR018511">
    <property type="entry name" value="Hemolysin-typ_Ca-bd_CS"/>
</dbReference>
<gene>
    <name evidence="5" type="ordered locus">Cwoe_0508</name>
</gene>
<dbReference type="GO" id="GO:0005576">
    <property type="term" value="C:extracellular region"/>
    <property type="evidence" value="ECO:0007669"/>
    <property type="project" value="UniProtKB-SubCell"/>
</dbReference>
<dbReference type="AlphaFoldDB" id="D3F873"/>
<organism evidence="5 6">
    <name type="scientific">Conexibacter woesei (strain DSM 14684 / CCUG 47730 / CIP 108061 / JCM 11494 / NBRC 100937 / ID131577)</name>
    <dbReference type="NCBI Taxonomy" id="469383"/>
    <lineage>
        <taxon>Bacteria</taxon>
        <taxon>Bacillati</taxon>
        <taxon>Actinomycetota</taxon>
        <taxon>Thermoleophilia</taxon>
        <taxon>Solirubrobacterales</taxon>
        <taxon>Conexibacteraceae</taxon>
        <taxon>Conexibacter</taxon>
    </lineage>
</organism>
<evidence type="ECO:0000256" key="4">
    <source>
        <dbReference type="SAM" id="SignalP"/>
    </source>
</evidence>